<dbReference type="GO" id="GO:0004392">
    <property type="term" value="F:heme oxygenase (decyclizing) activity"/>
    <property type="evidence" value="ECO:0007669"/>
    <property type="project" value="InterPro"/>
</dbReference>
<name>A0A521FAJ5_9SPHI</name>
<reference evidence="1 2" key="1">
    <citation type="submission" date="2017-05" db="EMBL/GenBank/DDBJ databases">
        <authorList>
            <person name="Varghese N."/>
            <person name="Submissions S."/>
        </authorList>
    </citation>
    <scope>NUCLEOTIDE SEQUENCE [LARGE SCALE GENOMIC DNA]</scope>
    <source>
        <strain evidence="1 2">DSM 19036</strain>
    </source>
</reference>
<dbReference type="SUPFAM" id="SSF48613">
    <property type="entry name" value="Heme oxygenase-like"/>
    <property type="match status" value="1"/>
</dbReference>
<dbReference type="AlphaFoldDB" id="A0A521FAJ5"/>
<dbReference type="Proteomes" id="UP000320300">
    <property type="component" value="Unassembled WGS sequence"/>
</dbReference>
<dbReference type="InterPro" id="IPR002051">
    <property type="entry name" value="Haem_Oase"/>
</dbReference>
<dbReference type="GO" id="GO:0006788">
    <property type="term" value="P:heme oxidation"/>
    <property type="evidence" value="ECO:0007669"/>
    <property type="project" value="InterPro"/>
</dbReference>
<dbReference type="CDD" id="cd19166">
    <property type="entry name" value="HemeO-bac"/>
    <property type="match status" value="1"/>
</dbReference>
<protein>
    <submittedName>
        <fullName evidence="1">Heme oxygenase</fullName>
    </submittedName>
</protein>
<evidence type="ECO:0000313" key="1">
    <source>
        <dbReference type="EMBL" id="SMO93179.1"/>
    </source>
</evidence>
<sequence>MLQEKLKIATSAHHDELENLMFVREIMNKTLTLEQYKTLLATNYIVHAAIESKLHDALDNEIKDSLDIENRDKLSALEQDLEEMNIPKEDLDAISFDFLLRDESNASSLGAMYVLEGATLGGNVIQKKLRANPAFEKLSLNYYNVYAQNLMPNWLTFVKVLNTSVPEADFQLAEESAVDMFQHIAQVSKAVKAIEI</sequence>
<organism evidence="1 2">
    <name type="scientific">Pedobacter westerhofensis</name>
    <dbReference type="NCBI Taxonomy" id="425512"/>
    <lineage>
        <taxon>Bacteria</taxon>
        <taxon>Pseudomonadati</taxon>
        <taxon>Bacteroidota</taxon>
        <taxon>Sphingobacteriia</taxon>
        <taxon>Sphingobacteriales</taxon>
        <taxon>Sphingobacteriaceae</taxon>
        <taxon>Pedobacter</taxon>
    </lineage>
</organism>
<dbReference type="InterPro" id="IPR016084">
    <property type="entry name" value="Haem_Oase-like_multi-hlx"/>
</dbReference>
<dbReference type="OrthoDB" id="114943at2"/>
<keyword evidence="2" id="KW-1185">Reference proteome</keyword>
<proteinExistence type="predicted"/>
<dbReference type="Gene3D" id="1.20.910.10">
    <property type="entry name" value="Heme oxygenase-like"/>
    <property type="match status" value="1"/>
</dbReference>
<dbReference type="InterPro" id="IPR016053">
    <property type="entry name" value="Haem_Oase-like"/>
</dbReference>
<gene>
    <name evidence="1" type="ORF">SAMN06265348_1118</name>
</gene>
<dbReference type="PRINTS" id="PR00088">
    <property type="entry name" value="HAEMOXYGNASE"/>
</dbReference>
<dbReference type="EMBL" id="FXTN01000011">
    <property type="protein sequence ID" value="SMO93179.1"/>
    <property type="molecule type" value="Genomic_DNA"/>
</dbReference>
<dbReference type="RefSeq" id="WP_142529999.1">
    <property type="nucleotide sequence ID" value="NZ_CBCSJO010000001.1"/>
</dbReference>
<accession>A0A521FAJ5</accession>
<evidence type="ECO:0000313" key="2">
    <source>
        <dbReference type="Proteomes" id="UP000320300"/>
    </source>
</evidence>
<dbReference type="Pfam" id="PF01126">
    <property type="entry name" value="Heme_oxygenase"/>
    <property type="match status" value="1"/>
</dbReference>